<protein>
    <submittedName>
        <fullName evidence="2">Uncharacterized protein</fullName>
    </submittedName>
</protein>
<dbReference type="STRING" id="6293.A0A1I8ETK8"/>
<name>A0A1I8ETK8_WUCBA</name>
<evidence type="ECO:0000256" key="1">
    <source>
        <dbReference type="SAM" id="Phobius"/>
    </source>
</evidence>
<dbReference type="Gene3D" id="1.20.1070.10">
    <property type="entry name" value="Rhodopsin 7-helix transmembrane proteins"/>
    <property type="match status" value="1"/>
</dbReference>
<feature type="transmembrane region" description="Helical" evidence="1">
    <location>
        <begin position="58"/>
        <end position="81"/>
    </location>
</feature>
<keyword evidence="1" id="KW-0812">Transmembrane</keyword>
<organism evidence="2">
    <name type="scientific">Wuchereria bancrofti</name>
    <dbReference type="NCBI Taxonomy" id="6293"/>
    <lineage>
        <taxon>Eukaryota</taxon>
        <taxon>Metazoa</taxon>
        <taxon>Ecdysozoa</taxon>
        <taxon>Nematoda</taxon>
        <taxon>Chromadorea</taxon>
        <taxon>Rhabditida</taxon>
        <taxon>Spirurina</taxon>
        <taxon>Spiruromorpha</taxon>
        <taxon>Filarioidea</taxon>
        <taxon>Onchocercidae</taxon>
        <taxon>Wuchereria</taxon>
    </lineage>
</organism>
<reference evidence="2" key="1">
    <citation type="submission" date="2016-11" db="UniProtKB">
        <authorList>
            <consortium name="WormBaseParasite"/>
        </authorList>
    </citation>
    <scope>IDENTIFICATION</scope>
    <source>
        <strain evidence="2">pt0022</strain>
    </source>
</reference>
<keyword evidence="1" id="KW-0472">Membrane</keyword>
<feature type="transmembrane region" description="Helical" evidence="1">
    <location>
        <begin position="164"/>
        <end position="187"/>
    </location>
</feature>
<accession>A0A1I8ETK8</accession>
<proteinExistence type="predicted"/>
<feature type="transmembrane region" description="Helical" evidence="1">
    <location>
        <begin position="123"/>
        <end position="143"/>
    </location>
</feature>
<sequence length="324" mass="37283">MAYNKEPSKMELKQCLWPLAVGISHKPLARPLIDDCYLPCRSLLISSQWLYDGFRMSIFSSLLIVVGLVSALYLFIFSLLFTSDLCVYSLTHALYADRVAERAVCFDTLRRDAKILRLLQRSILVFTYHNIIWLFWLLIALAIQIGRPKLSSNQTIKWNKHYHLNLRCFFLICYLAAGSMATIVLWADAIETNGITGICYFGFHTIRSAGNLYGPVLVTFILCLLAIIYFRKCNGDKTCFILSLYRSFKYKFSMMCEKERTSHHMFDIKQFLESTATETSNSSEKREQIALVADHVDGDDEKLFGCDNVKKMVTHKWLSFGEVC</sequence>
<feature type="transmembrane region" description="Helical" evidence="1">
    <location>
        <begin position="212"/>
        <end position="230"/>
    </location>
</feature>
<keyword evidence="1" id="KW-1133">Transmembrane helix</keyword>
<dbReference type="AlphaFoldDB" id="A0A1I8ETK8"/>
<evidence type="ECO:0000313" key="2">
    <source>
        <dbReference type="WBParaSite" id="maker-PairedContig_5030-snap-gene-0.4-mRNA-1"/>
    </source>
</evidence>
<dbReference type="WBParaSite" id="maker-PairedContig_5030-snap-gene-0.4-mRNA-1">
    <property type="protein sequence ID" value="maker-PairedContig_5030-snap-gene-0.4-mRNA-1"/>
    <property type="gene ID" value="maker-PairedContig_5030-snap-gene-0.4"/>
</dbReference>